<dbReference type="RefSeq" id="WP_307282912.1">
    <property type="nucleotide sequence ID" value="NZ_JAUSVX010000019.1"/>
</dbReference>
<dbReference type="PRINTS" id="PR00412">
    <property type="entry name" value="EPOXHYDRLASE"/>
</dbReference>
<accession>A0ABU0JKU6</accession>
<evidence type="ECO:0000313" key="3">
    <source>
        <dbReference type="EMBL" id="MDQ0474013.1"/>
    </source>
</evidence>
<dbReference type="PANTHER" id="PTHR43329">
    <property type="entry name" value="EPOXIDE HYDROLASE"/>
    <property type="match status" value="1"/>
</dbReference>
<dbReference type="PIRSF" id="PIRSF001112">
    <property type="entry name" value="Epoxide_hydrolase"/>
    <property type="match status" value="1"/>
</dbReference>
<keyword evidence="4" id="KW-1185">Reference proteome</keyword>
<dbReference type="InterPro" id="IPR016292">
    <property type="entry name" value="Epoxide_hydrolase"/>
</dbReference>
<gene>
    <name evidence="3" type="ORF">QO011_007052</name>
</gene>
<dbReference type="Proteomes" id="UP001242480">
    <property type="component" value="Unassembled WGS sequence"/>
</dbReference>
<dbReference type="InterPro" id="IPR000073">
    <property type="entry name" value="AB_hydrolase_1"/>
</dbReference>
<sequence length="294" mass="32907">MAIEIRDHAGRPAVHGRAAVNGVRLHYVTAGSGPPLLLLHGVPKTASYWYRLIPLLTPHVTVVAPDIRGFGESEKPAAGYDMATVAQDLAQLMTALGHDTFCVAGEDWGAAFAYALAASERRRVKKLSFGEMLLPGFGIELWSFLNEENVASIHWSWHVNFFFLRDVPEMLIQGREAIFWSTWMKNETFNPAALSDEAVDEWVRSASGPGGLRGIFAVYRAHFENIRLTREWAKEKLDIPVLAIGSDYFMKDEPRRQIGNVASHVDYVEIERCGHSMALEQPEALAEAMLRFLR</sequence>
<dbReference type="InterPro" id="IPR000639">
    <property type="entry name" value="Epox_hydrolase-like"/>
</dbReference>
<dbReference type="Gene3D" id="3.40.50.1820">
    <property type="entry name" value="alpha/beta hydrolase"/>
    <property type="match status" value="1"/>
</dbReference>
<organism evidence="3 4">
    <name type="scientific">Labrys wisconsinensis</name>
    <dbReference type="NCBI Taxonomy" id="425677"/>
    <lineage>
        <taxon>Bacteria</taxon>
        <taxon>Pseudomonadati</taxon>
        <taxon>Pseudomonadota</taxon>
        <taxon>Alphaproteobacteria</taxon>
        <taxon>Hyphomicrobiales</taxon>
        <taxon>Xanthobacteraceae</taxon>
        <taxon>Labrys</taxon>
    </lineage>
</organism>
<dbReference type="EMBL" id="JAUSVX010000019">
    <property type="protein sequence ID" value="MDQ0474013.1"/>
    <property type="molecule type" value="Genomic_DNA"/>
</dbReference>
<evidence type="ECO:0000259" key="2">
    <source>
        <dbReference type="Pfam" id="PF00561"/>
    </source>
</evidence>
<dbReference type="InterPro" id="IPR029058">
    <property type="entry name" value="AB_hydrolase_fold"/>
</dbReference>
<reference evidence="3 4" key="1">
    <citation type="submission" date="2023-07" db="EMBL/GenBank/DDBJ databases">
        <title>Genomic Encyclopedia of Type Strains, Phase IV (KMG-IV): sequencing the most valuable type-strain genomes for metagenomic binning, comparative biology and taxonomic classification.</title>
        <authorList>
            <person name="Goeker M."/>
        </authorList>
    </citation>
    <scope>NUCLEOTIDE SEQUENCE [LARGE SCALE GENOMIC DNA]</scope>
    <source>
        <strain evidence="3 4">DSM 19619</strain>
    </source>
</reference>
<dbReference type="SUPFAM" id="SSF53474">
    <property type="entry name" value="alpha/beta-Hydrolases"/>
    <property type="match status" value="1"/>
</dbReference>
<comment type="caution">
    <text evidence="3">The sequence shown here is derived from an EMBL/GenBank/DDBJ whole genome shotgun (WGS) entry which is preliminary data.</text>
</comment>
<feature type="domain" description="AB hydrolase-1" evidence="2">
    <location>
        <begin position="34"/>
        <end position="127"/>
    </location>
</feature>
<protein>
    <submittedName>
        <fullName evidence="3">Pimeloyl-ACP methyl ester carboxylesterase</fullName>
    </submittedName>
</protein>
<proteinExistence type="predicted"/>
<evidence type="ECO:0000256" key="1">
    <source>
        <dbReference type="ARBA" id="ARBA00022801"/>
    </source>
</evidence>
<dbReference type="Pfam" id="PF00561">
    <property type="entry name" value="Abhydrolase_1"/>
    <property type="match status" value="1"/>
</dbReference>
<keyword evidence="1" id="KW-0378">Hydrolase</keyword>
<evidence type="ECO:0000313" key="4">
    <source>
        <dbReference type="Proteomes" id="UP001242480"/>
    </source>
</evidence>
<name>A0ABU0JKU6_9HYPH</name>